<proteinExistence type="predicted"/>
<organism evidence="1 2">
    <name type="scientific">Pseudogymnoascus destructans (strain ATCC MYA-4855 / 20631-21)</name>
    <name type="common">Bat white-nose syndrome fungus</name>
    <name type="synonym">Geomyces destructans</name>
    <dbReference type="NCBI Taxonomy" id="658429"/>
    <lineage>
        <taxon>Eukaryota</taxon>
        <taxon>Fungi</taxon>
        <taxon>Dikarya</taxon>
        <taxon>Ascomycota</taxon>
        <taxon>Pezizomycotina</taxon>
        <taxon>Leotiomycetes</taxon>
        <taxon>Thelebolales</taxon>
        <taxon>Thelebolaceae</taxon>
        <taxon>Pseudogymnoascus</taxon>
    </lineage>
</organism>
<sequence>EVSGDVIPGYSTAPSDLSNLFGTDDGALNSAGGNAVGNEAWEFMMGADANRATVDPSSFEDIIKKGEEINENAGSSELGENISNTPGTCEEVKVGEKQDYYDATCDVGVTVTTPDRVEELSCPDGYTLVGRTCTKTLTQPADVTYTCPDGGVLQ</sequence>
<dbReference type="Proteomes" id="UP000011064">
    <property type="component" value="Unassembled WGS sequence"/>
</dbReference>
<dbReference type="AlphaFoldDB" id="L8FSW7"/>
<dbReference type="HOGENOM" id="CLU_1708583_0_0_1"/>
<keyword evidence="2" id="KW-1185">Reference proteome</keyword>
<feature type="non-terminal residue" evidence="1">
    <location>
        <position position="1"/>
    </location>
</feature>
<evidence type="ECO:0000313" key="2">
    <source>
        <dbReference type="Proteomes" id="UP000011064"/>
    </source>
</evidence>
<reference evidence="2" key="1">
    <citation type="submission" date="2010-09" db="EMBL/GenBank/DDBJ databases">
        <title>The genome sequence of Geomyces destructans 20631-21.</title>
        <authorList>
            <consortium name="The Broad Institute Genome Sequencing Platform"/>
            <person name="Cuomo C.A."/>
            <person name="Blehert D.S."/>
            <person name="Lorch J.M."/>
            <person name="Young S.K."/>
            <person name="Zeng Q."/>
            <person name="Gargeya S."/>
            <person name="Fitzgerald M."/>
            <person name="Haas B."/>
            <person name="Abouelleil A."/>
            <person name="Alvarado L."/>
            <person name="Arachchi H.M."/>
            <person name="Berlin A."/>
            <person name="Brown A."/>
            <person name="Chapman S.B."/>
            <person name="Chen Z."/>
            <person name="Dunbar C."/>
            <person name="Freedman E."/>
            <person name="Gearin G."/>
            <person name="Gellesch M."/>
            <person name="Goldberg J."/>
            <person name="Griggs A."/>
            <person name="Gujja S."/>
            <person name="Heiman D."/>
            <person name="Howarth C."/>
            <person name="Larson L."/>
            <person name="Lui A."/>
            <person name="MacDonald P.J.P."/>
            <person name="Montmayeur A."/>
            <person name="Murphy C."/>
            <person name="Neiman D."/>
            <person name="Pearson M."/>
            <person name="Priest M."/>
            <person name="Roberts A."/>
            <person name="Saif S."/>
            <person name="Shea T."/>
            <person name="Shenoy N."/>
            <person name="Sisk P."/>
            <person name="Stolte C."/>
            <person name="Sykes S."/>
            <person name="Wortman J."/>
            <person name="Nusbaum C."/>
            <person name="Birren B."/>
        </authorList>
    </citation>
    <scope>NUCLEOTIDE SEQUENCE [LARGE SCALE GENOMIC DNA]</scope>
    <source>
        <strain evidence="2">ATCC MYA-4855 / 20631-21</strain>
    </source>
</reference>
<dbReference type="EMBL" id="GL574852">
    <property type="protein sequence ID" value="ELR04065.1"/>
    <property type="molecule type" value="Genomic_DNA"/>
</dbReference>
<accession>L8FSW7</accession>
<gene>
    <name evidence="1" type="ORF">GMDG_08979</name>
</gene>
<feature type="non-terminal residue" evidence="1">
    <location>
        <position position="154"/>
    </location>
</feature>
<protein>
    <submittedName>
        <fullName evidence="1">Uncharacterized protein</fullName>
    </submittedName>
</protein>
<dbReference type="InParanoid" id="L8FSW7"/>
<evidence type="ECO:0000313" key="1">
    <source>
        <dbReference type="EMBL" id="ELR04065.1"/>
    </source>
</evidence>
<name>L8FSW7_PSED2</name>
<dbReference type="VEuPathDB" id="FungiDB:GMDG_08979"/>